<keyword evidence="1" id="KW-0472">Membrane</keyword>
<dbReference type="AlphaFoldDB" id="A0A0A7FU37"/>
<feature type="transmembrane region" description="Helical" evidence="1">
    <location>
        <begin position="152"/>
        <end position="169"/>
    </location>
</feature>
<reference evidence="2 3" key="1">
    <citation type="journal article" date="2015" name="Infect. Genet. Evol.">
        <title>Genomic sequences of six botulinum neurotoxin-producing strains representing three clostridial species illustrate the mobility and diversity of botulinum neurotoxin genes.</title>
        <authorList>
            <person name="Smith T.J."/>
            <person name="Hill K.K."/>
            <person name="Xie G."/>
            <person name="Foley B.T."/>
            <person name="Williamson C.H."/>
            <person name="Foster J.T."/>
            <person name="Johnson S.L."/>
            <person name="Chertkov O."/>
            <person name="Teshima H."/>
            <person name="Gibbons H.S."/>
            <person name="Johnsky L.A."/>
            <person name="Karavis M.A."/>
            <person name="Smith L.A."/>
        </authorList>
    </citation>
    <scope>NUCLEOTIDE SEQUENCE [LARGE SCALE GENOMIC DNA]</scope>
    <source>
        <strain evidence="2 3">Sullivan</strain>
    </source>
</reference>
<dbReference type="KEGG" id="cbv:U729_2462"/>
<dbReference type="EMBL" id="CP006905">
    <property type="protein sequence ID" value="AIY83127.1"/>
    <property type="molecule type" value="Genomic_DNA"/>
</dbReference>
<feature type="transmembrane region" description="Helical" evidence="1">
    <location>
        <begin position="245"/>
        <end position="267"/>
    </location>
</feature>
<evidence type="ECO:0000313" key="2">
    <source>
        <dbReference type="EMBL" id="AIY83127.1"/>
    </source>
</evidence>
<evidence type="ECO:0000313" key="3">
    <source>
        <dbReference type="Proteomes" id="UP000030635"/>
    </source>
</evidence>
<sequence length="271" mass="30821">MTEIFNLSIIFTLGAILSIVIFGLLIGQIERVTNGCIYRRFKDKGILFTGIIGTTVHEFGHYIMCIIFRHKIIDVKWFSTRIGISGELGHVRHSYEERSIYQRIGNFFIGVAPVIVGTLMLIISFKLLLPNSFNEIIKNTNFNTYLNMADNFSLKVFLSTLLNSLLLILKELFIFKNFLSIRFYIFILIALSISTHMSLSRADLINSFDGIVFIYGLSLLLSFILIIFGIPYVSLMHGILKFNIILISFLSIGLLFSIIALIISKILTLNE</sequence>
<evidence type="ECO:0000256" key="1">
    <source>
        <dbReference type="SAM" id="Phobius"/>
    </source>
</evidence>
<dbReference type="HOGENOM" id="CLU_080089_0_0_9"/>
<keyword evidence="1" id="KW-0812">Transmembrane</keyword>
<organism evidence="2 3">
    <name type="scientific">Clostridium baratii str. Sullivan</name>
    <dbReference type="NCBI Taxonomy" id="1415775"/>
    <lineage>
        <taxon>Bacteria</taxon>
        <taxon>Bacillati</taxon>
        <taxon>Bacillota</taxon>
        <taxon>Clostridia</taxon>
        <taxon>Eubacteriales</taxon>
        <taxon>Clostridiaceae</taxon>
        <taxon>Clostridium</taxon>
    </lineage>
</organism>
<feature type="transmembrane region" description="Helical" evidence="1">
    <location>
        <begin position="107"/>
        <end position="129"/>
    </location>
</feature>
<protein>
    <submittedName>
        <fullName evidence="2">Putative membrane protein</fullName>
    </submittedName>
</protein>
<dbReference type="RefSeq" id="WP_039315451.1">
    <property type="nucleotide sequence ID" value="NZ_CP006905.1"/>
</dbReference>
<feature type="transmembrane region" description="Helical" evidence="1">
    <location>
        <begin position="181"/>
        <end position="199"/>
    </location>
</feature>
<name>A0A0A7FU37_9CLOT</name>
<keyword evidence="3" id="KW-1185">Reference proteome</keyword>
<dbReference type="STRING" id="1561.NPD11_576"/>
<dbReference type="eggNOG" id="ENOG5031PIN">
    <property type="taxonomic scope" value="Bacteria"/>
</dbReference>
<accession>A0A0A7FU37</accession>
<dbReference type="OrthoDB" id="258743at2"/>
<feature type="transmembrane region" description="Helical" evidence="1">
    <location>
        <begin position="211"/>
        <end position="233"/>
    </location>
</feature>
<feature type="transmembrane region" description="Helical" evidence="1">
    <location>
        <begin position="7"/>
        <end position="26"/>
    </location>
</feature>
<feature type="transmembrane region" description="Helical" evidence="1">
    <location>
        <begin position="46"/>
        <end position="68"/>
    </location>
</feature>
<proteinExistence type="predicted"/>
<dbReference type="Proteomes" id="UP000030635">
    <property type="component" value="Chromosome"/>
</dbReference>
<gene>
    <name evidence="2" type="ORF">U729_2462</name>
</gene>
<keyword evidence="1" id="KW-1133">Transmembrane helix</keyword>